<gene>
    <name evidence="2" type="ORF">Cadr_000016989</name>
</gene>
<comment type="caution">
    <text evidence="2">The sequence shown here is derived from an EMBL/GenBank/DDBJ whole genome shotgun (WGS) entry which is preliminary data.</text>
</comment>
<dbReference type="InterPro" id="IPR027883">
    <property type="entry name" value="Redic1-like"/>
</dbReference>
<dbReference type="Proteomes" id="UP000299084">
    <property type="component" value="Unassembled WGS sequence"/>
</dbReference>
<sequence>MVNQISCQKKTSGNKYYQRLDSKEELGPAQSSQVMDSNRMSEPQFNRTENCSFTPPSFSAESSSNKNIIKQNFIPRIAPSSQKVAYKRKQNEQVPLNHEAF</sequence>
<organism evidence="2 3">
    <name type="scientific">Camelus dromedarius</name>
    <name type="common">Dromedary</name>
    <name type="synonym">Arabian camel</name>
    <dbReference type="NCBI Taxonomy" id="9838"/>
    <lineage>
        <taxon>Eukaryota</taxon>
        <taxon>Metazoa</taxon>
        <taxon>Chordata</taxon>
        <taxon>Craniata</taxon>
        <taxon>Vertebrata</taxon>
        <taxon>Euteleostomi</taxon>
        <taxon>Mammalia</taxon>
        <taxon>Eutheria</taxon>
        <taxon>Laurasiatheria</taxon>
        <taxon>Artiodactyla</taxon>
        <taxon>Tylopoda</taxon>
        <taxon>Camelidae</taxon>
        <taxon>Camelus</taxon>
    </lineage>
</organism>
<evidence type="ECO:0000256" key="1">
    <source>
        <dbReference type="SAM" id="MobiDB-lite"/>
    </source>
</evidence>
<dbReference type="EMBL" id="JWIN03000012">
    <property type="protein sequence ID" value="KAB1269404.1"/>
    <property type="molecule type" value="Genomic_DNA"/>
</dbReference>
<feature type="compositionally biased region" description="Polar residues" evidence="1">
    <location>
        <begin position="29"/>
        <end position="64"/>
    </location>
</feature>
<feature type="region of interest" description="Disordered" evidence="1">
    <location>
        <begin position="1"/>
        <end position="64"/>
    </location>
</feature>
<keyword evidence="3" id="KW-1185">Reference proteome</keyword>
<accession>A0A5N4DES8</accession>
<feature type="compositionally biased region" description="Polar residues" evidence="1">
    <location>
        <begin position="1"/>
        <end position="15"/>
    </location>
</feature>
<proteinExistence type="predicted"/>
<protein>
    <submittedName>
        <fullName evidence="2">Uncharacterized protein</fullName>
    </submittedName>
</protein>
<name>A0A5N4DES8_CAMDR</name>
<dbReference type="AlphaFoldDB" id="A0A5N4DES8"/>
<reference evidence="2 3" key="1">
    <citation type="journal article" date="2019" name="Mol. Ecol. Resour.">
        <title>Improving Illumina assemblies with Hi-C and long reads: an example with the North African dromedary.</title>
        <authorList>
            <person name="Elbers J.P."/>
            <person name="Rogers M.F."/>
            <person name="Perelman P.L."/>
            <person name="Proskuryakova A.A."/>
            <person name="Serdyukova N.A."/>
            <person name="Johnson W.E."/>
            <person name="Horin P."/>
            <person name="Corander J."/>
            <person name="Murphy D."/>
            <person name="Burger P.A."/>
        </authorList>
    </citation>
    <scope>NUCLEOTIDE SEQUENCE [LARGE SCALE GENOMIC DNA]</scope>
    <source>
        <strain evidence="2">Drom800</strain>
        <tissue evidence="2">Blood</tissue>
    </source>
</reference>
<evidence type="ECO:0000313" key="3">
    <source>
        <dbReference type="Proteomes" id="UP000299084"/>
    </source>
</evidence>
<evidence type="ECO:0000313" key="2">
    <source>
        <dbReference type="EMBL" id="KAB1269404.1"/>
    </source>
</evidence>
<dbReference type="PANTHER" id="PTHR35158">
    <property type="entry name" value="CDNA SEQUENCE CN725425"/>
    <property type="match status" value="1"/>
</dbReference>
<dbReference type="PANTHER" id="PTHR35158:SF1">
    <property type="entry name" value="CDNA SEQUENCE CN725425"/>
    <property type="match status" value="1"/>
</dbReference>